<evidence type="ECO:0000256" key="17">
    <source>
        <dbReference type="SAM" id="Phobius"/>
    </source>
</evidence>
<dbReference type="SUPFAM" id="SSF81464">
    <property type="entry name" value="Cytochrome c oxidase subunit II-like, transmembrane region"/>
    <property type="match status" value="1"/>
</dbReference>
<evidence type="ECO:0000256" key="8">
    <source>
        <dbReference type="ARBA" id="ARBA00022982"/>
    </source>
</evidence>
<dbReference type="PANTHER" id="PTHR22888">
    <property type="entry name" value="CYTOCHROME C OXIDASE, SUBUNIT II"/>
    <property type="match status" value="1"/>
</dbReference>
<dbReference type="EMBL" id="BAABKM010000005">
    <property type="protein sequence ID" value="GAA4721774.1"/>
    <property type="molecule type" value="Genomic_DNA"/>
</dbReference>
<keyword evidence="5 14" id="KW-0812">Transmembrane</keyword>
<name>A0ABP8Y4K8_9ACTN</name>
<dbReference type="Pfam" id="PF00116">
    <property type="entry name" value="COX2"/>
    <property type="match status" value="1"/>
</dbReference>
<keyword evidence="4 14" id="KW-0679">Respiratory chain</keyword>
<dbReference type="PANTHER" id="PTHR22888:SF9">
    <property type="entry name" value="CYTOCHROME C OXIDASE SUBUNIT 2"/>
    <property type="match status" value="1"/>
</dbReference>
<evidence type="ECO:0000256" key="5">
    <source>
        <dbReference type="ARBA" id="ARBA00022692"/>
    </source>
</evidence>
<dbReference type="CDD" id="cd13919">
    <property type="entry name" value="CuRO_HCO_II_like_5"/>
    <property type="match status" value="1"/>
</dbReference>
<feature type="domain" description="Cytochrome oxidase subunit II transmembrane region profile" evidence="19">
    <location>
        <begin position="27"/>
        <end position="123"/>
    </location>
</feature>
<evidence type="ECO:0000313" key="20">
    <source>
        <dbReference type="EMBL" id="GAA4721774.1"/>
    </source>
</evidence>
<comment type="subcellular location">
    <subcellularLocation>
        <location evidence="14">Cell membrane</location>
        <topology evidence="14">Multi-pass membrane protein</topology>
    </subcellularLocation>
    <subcellularLocation>
        <location evidence="1">Membrane</location>
        <topology evidence="1">Multi-pass membrane protein</topology>
    </subcellularLocation>
</comment>
<feature type="transmembrane region" description="Helical" evidence="17">
    <location>
        <begin position="48"/>
        <end position="73"/>
    </location>
</feature>
<evidence type="ECO:0000256" key="4">
    <source>
        <dbReference type="ARBA" id="ARBA00022660"/>
    </source>
</evidence>
<comment type="cofactor">
    <cofactor evidence="15">
        <name>Cu cation</name>
        <dbReference type="ChEBI" id="CHEBI:23378"/>
    </cofactor>
    <text evidence="15">Binds a copper A center.</text>
</comment>
<evidence type="ECO:0000256" key="9">
    <source>
        <dbReference type="ARBA" id="ARBA00022989"/>
    </source>
</evidence>
<keyword evidence="21" id="KW-1185">Reference proteome</keyword>
<gene>
    <name evidence="20" type="primary">coxB</name>
    <name evidence="20" type="ORF">GCM10023349_47850</name>
</gene>
<evidence type="ECO:0000256" key="14">
    <source>
        <dbReference type="RuleBase" id="RU000456"/>
    </source>
</evidence>
<dbReference type="InterPro" id="IPR045187">
    <property type="entry name" value="CcO_II"/>
</dbReference>
<keyword evidence="10 15" id="KW-0186">Copper</keyword>
<evidence type="ECO:0000256" key="13">
    <source>
        <dbReference type="ARBA" id="ARBA00047816"/>
    </source>
</evidence>
<evidence type="ECO:0000259" key="18">
    <source>
        <dbReference type="PROSITE" id="PS50857"/>
    </source>
</evidence>
<dbReference type="PRINTS" id="PR01166">
    <property type="entry name" value="CYCOXIDASEII"/>
</dbReference>
<feature type="transmembrane region" description="Helical" evidence="17">
    <location>
        <begin position="94"/>
        <end position="113"/>
    </location>
</feature>
<dbReference type="EC" id="7.1.1.9" evidence="15"/>
<dbReference type="SUPFAM" id="SSF49503">
    <property type="entry name" value="Cupredoxins"/>
    <property type="match status" value="1"/>
</dbReference>
<dbReference type="InterPro" id="IPR011759">
    <property type="entry name" value="Cyt_c_oxidase_su2_TM_dom"/>
</dbReference>
<evidence type="ECO:0000256" key="3">
    <source>
        <dbReference type="ARBA" id="ARBA00022448"/>
    </source>
</evidence>
<dbReference type="InterPro" id="IPR014222">
    <property type="entry name" value="Cyt_c_oxidase_su2"/>
</dbReference>
<evidence type="ECO:0000259" key="19">
    <source>
        <dbReference type="PROSITE" id="PS50999"/>
    </source>
</evidence>
<evidence type="ECO:0000256" key="2">
    <source>
        <dbReference type="ARBA" id="ARBA00007866"/>
    </source>
</evidence>
<evidence type="ECO:0000256" key="16">
    <source>
        <dbReference type="SAM" id="MobiDB-lite"/>
    </source>
</evidence>
<evidence type="ECO:0000313" key="21">
    <source>
        <dbReference type="Proteomes" id="UP001499974"/>
    </source>
</evidence>
<dbReference type="Gene3D" id="1.10.287.90">
    <property type="match status" value="1"/>
</dbReference>
<keyword evidence="8 14" id="KW-0249">Electron transport</keyword>
<comment type="caution">
    <text evidence="20">The sequence shown here is derived from an EMBL/GenBank/DDBJ whole genome shotgun (WGS) entry which is preliminary data.</text>
</comment>
<dbReference type="Proteomes" id="UP001499974">
    <property type="component" value="Unassembled WGS sequence"/>
</dbReference>
<feature type="domain" description="Cytochrome oxidase subunit II copper A binding" evidence="18">
    <location>
        <begin position="125"/>
        <end position="261"/>
    </location>
</feature>
<dbReference type="InterPro" id="IPR036257">
    <property type="entry name" value="Cyt_c_oxidase_su2_TM_sf"/>
</dbReference>
<sequence>MTIRRAAALAAVGISVLVLGGCSSQTKGEWERFAMPDPASQQGERILSLWQGAWIAALITGVIVWGLIFYAIIRFRRRSDDEIPVQTRYNLPLEIFYTIAPVIMVVVFFAHTVETQNYVLDKDRPNDNCMEIVGQQWSWTFNYGIGDKGDCDVTPTSTEFPYTSYVHDSGTGSQIPDLYLPVNETTRFNLHSPDVIHDFGIPGFLMKMDVVPGRVNHYAITPTRTGDFKGKCYELCGVYHSRMLFNVHVVTREEYDAHLQELQDAGATSDLPLLGGDFASTQSGLAGDESEEGAE</sequence>
<organism evidence="20 21">
    <name type="scientific">Nocardioides conyzicola</name>
    <dbReference type="NCBI Taxonomy" id="1651781"/>
    <lineage>
        <taxon>Bacteria</taxon>
        <taxon>Bacillati</taxon>
        <taxon>Actinomycetota</taxon>
        <taxon>Actinomycetes</taxon>
        <taxon>Propionibacteriales</taxon>
        <taxon>Nocardioidaceae</taxon>
        <taxon>Nocardioides</taxon>
    </lineage>
</organism>
<feature type="region of interest" description="Disordered" evidence="16">
    <location>
        <begin position="276"/>
        <end position="295"/>
    </location>
</feature>
<keyword evidence="6 15" id="KW-0479">Metal-binding</keyword>
<keyword evidence="7" id="KW-1278">Translocase</keyword>
<dbReference type="PROSITE" id="PS00078">
    <property type="entry name" value="COX2"/>
    <property type="match status" value="1"/>
</dbReference>
<evidence type="ECO:0000256" key="1">
    <source>
        <dbReference type="ARBA" id="ARBA00004141"/>
    </source>
</evidence>
<keyword evidence="9 17" id="KW-1133">Transmembrane helix</keyword>
<evidence type="ECO:0000256" key="12">
    <source>
        <dbReference type="ARBA" id="ARBA00024688"/>
    </source>
</evidence>
<dbReference type="InterPro" id="IPR001505">
    <property type="entry name" value="Copper_CuA"/>
</dbReference>
<evidence type="ECO:0000256" key="15">
    <source>
        <dbReference type="RuleBase" id="RU004024"/>
    </source>
</evidence>
<dbReference type="PROSITE" id="PS50857">
    <property type="entry name" value="COX2_CUA"/>
    <property type="match status" value="1"/>
</dbReference>
<dbReference type="PROSITE" id="PS50999">
    <property type="entry name" value="COX2_TM"/>
    <property type="match status" value="1"/>
</dbReference>
<keyword evidence="3 14" id="KW-0813">Transport</keyword>
<comment type="catalytic activity">
    <reaction evidence="13 15">
        <text>4 Fe(II)-[cytochrome c] + O2 + 8 H(+)(in) = 4 Fe(III)-[cytochrome c] + 2 H2O + 4 H(+)(out)</text>
        <dbReference type="Rhea" id="RHEA:11436"/>
        <dbReference type="Rhea" id="RHEA-COMP:10350"/>
        <dbReference type="Rhea" id="RHEA-COMP:14399"/>
        <dbReference type="ChEBI" id="CHEBI:15377"/>
        <dbReference type="ChEBI" id="CHEBI:15378"/>
        <dbReference type="ChEBI" id="CHEBI:15379"/>
        <dbReference type="ChEBI" id="CHEBI:29033"/>
        <dbReference type="ChEBI" id="CHEBI:29034"/>
        <dbReference type="EC" id="7.1.1.9"/>
    </reaction>
</comment>
<reference evidence="21" key="1">
    <citation type="journal article" date="2019" name="Int. J. Syst. Evol. Microbiol.">
        <title>The Global Catalogue of Microorganisms (GCM) 10K type strain sequencing project: providing services to taxonomists for standard genome sequencing and annotation.</title>
        <authorList>
            <consortium name="The Broad Institute Genomics Platform"/>
            <consortium name="The Broad Institute Genome Sequencing Center for Infectious Disease"/>
            <person name="Wu L."/>
            <person name="Ma J."/>
        </authorList>
    </citation>
    <scope>NUCLEOTIDE SEQUENCE [LARGE SCALE GENOMIC DNA]</scope>
    <source>
        <strain evidence="21">JCM 18531</strain>
    </source>
</reference>
<dbReference type="PROSITE" id="PS51257">
    <property type="entry name" value="PROKAR_LIPOPROTEIN"/>
    <property type="match status" value="1"/>
</dbReference>
<evidence type="ECO:0000256" key="11">
    <source>
        <dbReference type="ARBA" id="ARBA00023136"/>
    </source>
</evidence>
<dbReference type="NCBIfam" id="TIGR02866">
    <property type="entry name" value="CoxB"/>
    <property type="match status" value="1"/>
</dbReference>
<evidence type="ECO:0000256" key="6">
    <source>
        <dbReference type="ARBA" id="ARBA00022723"/>
    </source>
</evidence>
<evidence type="ECO:0000256" key="10">
    <source>
        <dbReference type="ARBA" id="ARBA00023008"/>
    </source>
</evidence>
<proteinExistence type="inferred from homology"/>
<comment type="similarity">
    <text evidence="2 14">Belongs to the cytochrome c oxidase subunit 2 family.</text>
</comment>
<dbReference type="InterPro" id="IPR008972">
    <property type="entry name" value="Cupredoxin"/>
</dbReference>
<dbReference type="InterPro" id="IPR002429">
    <property type="entry name" value="CcO_II-like_C"/>
</dbReference>
<dbReference type="Pfam" id="PF02790">
    <property type="entry name" value="COX2_TM"/>
    <property type="match status" value="1"/>
</dbReference>
<comment type="function">
    <text evidence="12 15">Subunits I and II form the functional core of the enzyme complex. Electrons originating in cytochrome c are transferred via heme a and Cu(A) to the binuclear center formed by heme a3 and Cu(B).</text>
</comment>
<evidence type="ECO:0000256" key="7">
    <source>
        <dbReference type="ARBA" id="ARBA00022967"/>
    </source>
</evidence>
<accession>A0ABP8Y4K8</accession>
<dbReference type="Gene3D" id="2.60.40.420">
    <property type="entry name" value="Cupredoxins - blue copper proteins"/>
    <property type="match status" value="1"/>
</dbReference>
<keyword evidence="11 17" id="KW-0472">Membrane</keyword>
<protein>
    <recommendedName>
        <fullName evidence="15">Cytochrome c oxidase subunit 2</fullName>
        <ecNumber evidence="15">7.1.1.9</ecNumber>
    </recommendedName>
</protein>